<proteinExistence type="predicted"/>
<dbReference type="HOGENOM" id="CLU_056467_0_1_1"/>
<dbReference type="GO" id="GO:0005739">
    <property type="term" value="C:mitochondrion"/>
    <property type="evidence" value="ECO:0000318"/>
    <property type="project" value="GO_Central"/>
</dbReference>
<evidence type="ECO:0000313" key="3">
    <source>
        <dbReference type="Proteomes" id="UP000026915"/>
    </source>
</evidence>
<accession>A0A061EHK0</accession>
<dbReference type="eggNOG" id="KOG4288">
    <property type="taxonomic scope" value="Eukaryota"/>
</dbReference>
<name>A0A061EHK0_THECC</name>
<feature type="domain" description="NAD(P)-binding" evidence="1">
    <location>
        <begin position="62"/>
        <end position="206"/>
    </location>
</feature>
<dbReference type="InterPro" id="IPR036291">
    <property type="entry name" value="NAD(P)-bd_dom_sf"/>
</dbReference>
<dbReference type="GO" id="GO:0006744">
    <property type="term" value="P:ubiquinone biosynthetic process"/>
    <property type="evidence" value="ECO:0000318"/>
    <property type="project" value="GO_Central"/>
</dbReference>
<dbReference type="PANTHER" id="PTHR12126">
    <property type="entry name" value="NADH-UBIQUINONE OXIDOREDUCTASE 39 KDA SUBUNIT-RELATED"/>
    <property type="match status" value="1"/>
</dbReference>
<dbReference type="Pfam" id="PF13460">
    <property type="entry name" value="NAD_binding_10"/>
    <property type="match status" value="1"/>
</dbReference>
<dbReference type="InterPro" id="IPR016040">
    <property type="entry name" value="NAD(P)-bd_dom"/>
</dbReference>
<dbReference type="OMA" id="SHMVKIN"/>
<organism evidence="2 3">
    <name type="scientific">Theobroma cacao</name>
    <name type="common">Cacao</name>
    <name type="synonym">Cocoa</name>
    <dbReference type="NCBI Taxonomy" id="3641"/>
    <lineage>
        <taxon>Eukaryota</taxon>
        <taxon>Viridiplantae</taxon>
        <taxon>Streptophyta</taxon>
        <taxon>Embryophyta</taxon>
        <taxon>Tracheophyta</taxon>
        <taxon>Spermatophyta</taxon>
        <taxon>Magnoliopsida</taxon>
        <taxon>eudicotyledons</taxon>
        <taxon>Gunneridae</taxon>
        <taxon>Pentapetalae</taxon>
        <taxon>rosids</taxon>
        <taxon>malvids</taxon>
        <taxon>Malvales</taxon>
        <taxon>Malvaceae</taxon>
        <taxon>Byttnerioideae</taxon>
        <taxon>Theobroma</taxon>
    </lineage>
</organism>
<dbReference type="AlphaFoldDB" id="A0A061EHK0"/>
<sequence>MTVSRFLHSRSCLPRLFFGTTITRNGRLLSTGFNKIDEQLKTDEAGTFDTKRPPTGKLLVLGGNGFVGSHICREALEQGLTVSSLSRSGRPSLHDSWLNDVLWHKGDLLSPGSLKQAMSEATSVISCVGAFGSNPYMYRINGTANVNAIRAAVEQRVKRFVYVSAADFGLLYYLLRGYYEGKRVTEAELTDKFPNGAGIILRPGFIHGTRQVGNMKFPLSAIGAPLQMVLQHAKFLTRIPLIGPLFIPPVKVTSVAKVAVRAAIDPLFPSGIVDVYGILQHSQQKSA</sequence>
<dbReference type="EMBL" id="CM001882">
    <property type="protein sequence ID" value="EOY04341.1"/>
    <property type="molecule type" value="Genomic_DNA"/>
</dbReference>
<reference evidence="2 3" key="1">
    <citation type="journal article" date="2013" name="Genome Biol.">
        <title>The genome sequence of the most widely cultivated cacao type and its use to identify candidate genes regulating pod color.</title>
        <authorList>
            <person name="Motamayor J.C."/>
            <person name="Mockaitis K."/>
            <person name="Schmutz J."/>
            <person name="Haiminen N."/>
            <person name="Iii D.L."/>
            <person name="Cornejo O."/>
            <person name="Findley S.D."/>
            <person name="Zheng P."/>
            <person name="Utro F."/>
            <person name="Royaert S."/>
            <person name="Saski C."/>
            <person name="Jenkins J."/>
            <person name="Podicheti R."/>
            <person name="Zhao M."/>
            <person name="Scheffler B.E."/>
            <person name="Stack J.C."/>
            <person name="Feltus F.A."/>
            <person name="Mustiga G.M."/>
            <person name="Amores F."/>
            <person name="Phillips W."/>
            <person name="Marelli J.P."/>
            <person name="May G.D."/>
            <person name="Shapiro H."/>
            <person name="Ma J."/>
            <person name="Bustamante C.D."/>
            <person name="Schnell R.J."/>
            <person name="Main D."/>
            <person name="Gilbert D."/>
            <person name="Parida L."/>
            <person name="Kuhn D.N."/>
        </authorList>
    </citation>
    <scope>NUCLEOTIDE SEQUENCE [LARGE SCALE GENOMIC DNA]</scope>
    <source>
        <strain evidence="3">cv. Matina 1-6</strain>
    </source>
</reference>
<protein>
    <submittedName>
        <fullName evidence="2">NAD(P)-binding Rossmann-fold superfamily protein isoform 2</fullName>
    </submittedName>
</protein>
<dbReference type="PANTHER" id="PTHR12126:SF8">
    <property type="entry name" value="NAD(P)-BINDING ROSSMANN-FOLD SUPERFAMILY PROTEIN"/>
    <property type="match status" value="1"/>
</dbReference>
<dbReference type="STRING" id="3641.A0A061EHK0"/>
<evidence type="ECO:0000313" key="2">
    <source>
        <dbReference type="EMBL" id="EOY04341.1"/>
    </source>
</evidence>
<keyword evidence="3" id="KW-1185">Reference proteome</keyword>
<dbReference type="GO" id="GO:0044877">
    <property type="term" value="F:protein-containing complex binding"/>
    <property type="evidence" value="ECO:0000318"/>
    <property type="project" value="GO_Central"/>
</dbReference>
<dbReference type="InterPro" id="IPR051207">
    <property type="entry name" value="ComplexI_NDUFA9_subunit"/>
</dbReference>
<gene>
    <name evidence="2" type="ORF">TCM_019625</name>
</gene>
<dbReference type="InParanoid" id="A0A061EHK0"/>
<dbReference type="Proteomes" id="UP000026915">
    <property type="component" value="Chromosome 4"/>
</dbReference>
<evidence type="ECO:0000259" key="1">
    <source>
        <dbReference type="Pfam" id="PF13460"/>
    </source>
</evidence>
<dbReference type="Gramene" id="EOY04341">
    <property type="protein sequence ID" value="EOY04341"/>
    <property type="gene ID" value="TCM_019625"/>
</dbReference>
<dbReference type="Gene3D" id="3.40.50.720">
    <property type="entry name" value="NAD(P)-binding Rossmann-like Domain"/>
    <property type="match status" value="1"/>
</dbReference>
<dbReference type="SUPFAM" id="SSF51735">
    <property type="entry name" value="NAD(P)-binding Rossmann-fold domains"/>
    <property type="match status" value="1"/>
</dbReference>